<dbReference type="Proteomes" id="UP000240493">
    <property type="component" value="Unassembled WGS sequence"/>
</dbReference>
<dbReference type="Pfam" id="PF26640">
    <property type="entry name" value="DUF8212"/>
    <property type="match status" value="1"/>
</dbReference>
<reference evidence="2 3" key="1">
    <citation type="submission" date="2016-07" db="EMBL/GenBank/DDBJ databases">
        <title>Multiple horizontal gene transfer events from other fungi enriched the ability of initially mycotrophic Trichoderma (Ascomycota) to feed on dead plant biomass.</title>
        <authorList>
            <consortium name="DOE Joint Genome Institute"/>
            <person name="Aerts A."/>
            <person name="Atanasova L."/>
            <person name="Chenthamara K."/>
            <person name="Zhang J."/>
            <person name="Grujic M."/>
            <person name="Henrissat B."/>
            <person name="Kuo A."/>
            <person name="Salamov A."/>
            <person name="Lipzen A."/>
            <person name="Labutti K."/>
            <person name="Barry K."/>
            <person name="Miao Y."/>
            <person name="Rahimi M.J."/>
            <person name="Shen Q."/>
            <person name="Grigoriev I.V."/>
            <person name="Kubicek C.P."/>
            <person name="Druzhinina I.S."/>
        </authorList>
    </citation>
    <scope>NUCLEOTIDE SEQUENCE [LARGE SCALE GENOMIC DNA]</scope>
    <source>
        <strain evidence="2 3">CBS 433.97</strain>
    </source>
</reference>
<evidence type="ECO:0000313" key="3">
    <source>
        <dbReference type="Proteomes" id="UP000240493"/>
    </source>
</evidence>
<gene>
    <name evidence="2" type="ORF">M441DRAFT_59532</name>
</gene>
<feature type="domain" description="DUF8212" evidence="1">
    <location>
        <begin position="137"/>
        <end position="160"/>
    </location>
</feature>
<dbReference type="STRING" id="1042311.A0A2T3Z3W0"/>
<name>A0A2T3Z3W0_TRIA4</name>
<organism evidence="2 3">
    <name type="scientific">Trichoderma asperellum (strain ATCC 204424 / CBS 433.97 / NBRC 101777)</name>
    <dbReference type="NCBI Taxonomy" id="1042311"/>
    <lineage>
        <taxon>Eukaryota</taxon>
        <taxon>Fungi</taxon>
        <taxon>Dikarya</taxon>
        <taxon>Ascomycota</taxon>
        <taxon>Pezizomycotina</taxon>
        <taxon>Sordariomycetes</taxon>
        <taxon>Hypocreomycetidae</taxon>
        <taxon>Hypocreales</taxon>
        <taxon>Hypocreaceae</taxon>
        <taxon>Trichoderma</taxon>
    </lineage>
</organism>
<accession>A0A2T3Z3W0</accession>
<keyword evidence="3" id="KW-1185">Reference proteome</keyword>
<protein>
    <recommendedName>
        <fullName evidence="1">DUF8212 domain-containing protein</fullName>
    </recommendedName>
</protein>
<dbReference type="InterPro" id="IPR058525">
    <property type="entry name" value="DUF8212"/>
</dbReference>
<dbReference type="EMBL" id="KZ679264">
    <property type="protein sequence ID" value="PTB39508.1"/>
    <property type="molecule type" value="Genomic_DNA"/>
</dbReference>
<dbReference type="PANTHER" id="PTHR10622">
    <property type="entry name" value="HET DOMAIN-CONTAINING PROTEIN"/>
    <property type="match status" value="1"/>
</dbReference>
<dbReference type="OrthoDB" id="20872at2759"/>
<evidence type="ECO:0000259" key="1">
    <source>
        <dbReference type="Pfam" id="PF26640"/>
    </source>
</evidence>
<dbReference type="PANTHER" id="PTHR10622:SF12">
    <property type="entry name" value="HET DOMAIN-CONTAINING PROTEIN"/>
    <property type="match status" value="1"/>
</dbReference>
<dbReference type="AlphaFoldDB" id="A0A2T3Z3W0"/>
<proteinExistence type="predicted"/>
<evidence type="ECO:0000313" key="2">
    <source>
        <dbReference type="EMBL" id="PTB39508.1"/>
    </source>
</evidence>
<sequence length="506" mass="58096">MFQWYEKAEVCIAYLEDVSSADDPTKDGSQFAQCRWFSRGWTLQELIAPPEVHFYSQEWQLIGTRTSLQEAITRVSLIPAVMLNTSSQRQSLDDFSVAEKMSWAASRQTTRPEDMAYCLLGLFDINMPLLYGEGRVKAFKRLQEEIIKSTNDDSIYAWRYPEELSKRQHFWGLLAESPAAFGHQGGDFVIKRARYLTRRSNYVATVSSRGLDVELALTPHPRDESGTIFIAVLDCDMGRDEVSHELTPAIILQKTQWHNDTEFVRVRTDHLLMLSMNRMKLAKDLNRYRLGYDRLSEAQPRQIFVPNSLSTRRSPRGVLFHPEVAPLYHDKPFMIDVLSNNSAWFFYVSKSTLANTVTGSLHRRNSAFEEPPHEAGETFVLNFDHTSDLGATEPAQPIVLGFLELEIKQNGGWNSWRTCLVIGLEPHPPNPFGTPSLYTVPWYAFEKKDKVAAGELGDVLARENRAMEHKLLHEVLQVEFDLESRHSRLFYNVILKLKESSKDSRR</sequence>